<evidence type="ECO:0000313" key="2">
    <source>
        <dbReference type="EMBL" id="VAW74830.1"/>
    </source>
</evidence>
<dbReference type="SUPFAM" id="SSF53756">
    <property type="entry name" value="UDP-Glycosyltransferase/glycogen phosphorylase"/>
    <property type="match status" value="1"/>
</dbReference>
<dbReference type="AlphaFoldDB" id="A0A3B0YDK9"/>
<dbReference type="Pfam" id="PF00534">
    <property type="entry name" value="Glycos_transf_1"/>
    <property type="match status" value="1"/>
</dbReference>
<reference evidence="2" key="1">
    <citation type="submission" date="2018-06" db="EMBL/GenBank/DDBJ databases">
        <authorList>
            <person name="Zhirakovskaya E."/>
        </authorList>
    </citation>
    <scope>NUCLEOTIDE SEQUENCE</scope>
</reference>
<gene>
    <name evidence="2" type="ORF">MNBD_GAMMA15-1148</name>
</gene>
<dbReference type="EMBL" id="UOFN01000041">
    <property type="protein sequence ID" value="VAW74830.1"/>
    <property type="molecule type" value="Genomic_DNA"/>
</dbReference>
<dbReference type="PANTHER" id="PTHR45947:SF3">
    <property type="entry name" value="SULFOQUINOVOSYL TRANSFERASE SQD2"/>
    <property type="match status" value="1"/>
</dbReference>
<feature type="domain" description="Glycosyl transferase family 1" evidence="1">
    <location>
        <begin position="173"/>
        <end position="337"/>
    </location>
</feature>
<name>A0A3B0YDK9_9ZZZZ</name>
<organism evidence="2">
    <name type="scientific">hydrothermal vent metagenome</name>
    <dbReference type="NCBI Taxonomy" id="652676"/>
    <lineage>
        <taxon>unclassified sequences</taxon>
        <taxon>metagenomes</taxon>
        <taxon>ecological metagenomes</taxon>
    </lineage>
</organism>
<dbReference type="InterPro" id="IPR001296">
    <property type="entry name" value="Glyco_trans_1"/>
</dbReference>
<evidence type="ECO:0000259" key="1">
    <source>
        <dbReference type="Pfam" id="PF00534"/>
    </source>
</evidence>
<dbReference type="InterPro" id="IPR050194">
    <property type="entry name" value="Glycosyltransferase_grp1"/>
</dbReference>
<proteinExistence type="predicted"/>
<sequence>MKVLIVLGWPLEHGGHMNSALCLGKNLIRSGTTLFVCAPYGPKINDFLDLGMKVVACDALAKRFPRNLMSVPSLISIILKENIDVVHAMDYQSLYPGFLAASLLGRKLLFTKAGGETPEYIIPLETNVVVYSGELLEGMQAQYPYLFDRFHLIKARIDTDLFHPIEQSISEPAHRPVKIFMAMRLEESKRPWLETAITGITDLAGKNPSFVFLLAGNGGLGSEIEAQVERINRRYNRDVILLLGGISSIADMNKLYNDADLIVGHGRGILEAMACGKPVVAIGKHGEATIVRRDTVEQISYYNFSGRHLDHHPELSQNFNEVLETLLKHPEKREELKDFSLEYIKCEYAADIGAKHLQKLYGVESKPIYYRYAYILRWLFDEVRTRITRYFSKQQPH</sequence>
<protein>
    <recommendedName>
        <fullName evidence="1">Glycosyl transferase family 1 domain-containing protein</fullName>
    </recommendedName>
</protein>
<dbReference type="GO" id="GO:0016758">
    <property type="term" value="F:hexosyltransferase activity"/>
    <property type="evidence" value="ECO:0007669"/>
    <property type="project" value="TreeGrafter"/>
</dbReference>
<dbReference type="Gene3D" id="3.40.50.2000">
    <property type="entry name" value="Glycogen Phosphorylase B"/>
    <property type="match status" value="2"/>
</dbReference>
<accession>A0A3B0YDK9</accession>
<dbReference type="CDD" id="cd03801">
    <property type="entry name" value="GT4_PimA-like"/>
    <property type="match status" value="1"/>
</dbReference>
<dbReference type="PANTHER" id="PTHR45947">
    <property type="entry name" value="SULFOQUINOVOSYL TRANSFERASE SQD2"/>
    <property type="match status" value="1"/>
</dbReference>